<dbReference type="GO" id="GO:0005524">
    <property type="term" value="F:ATP binding"/>
    <property type="evidence" value="ECO:0007669"/>
    <property type="project" value="UniProtKB-UniRule"/>
</dbReference>
<dbReference type="GO" id="GO:0005737">
    <property type="term" value="C:cytoplasm"/>
    <property type="evidence" value="ECO:0007669"/>
    <property type="project" value="TreeGrafter"/>
</dbReference>
<dbReference type="PANTHER" id="PTHR21621:SF0">
    <property type="entry name" value="BETA-CITRYLGLUTAMATE SYNTHASE B-RELATED"/>
    <property type="match status" value="1"/>
</dbReference>
<evidence type="ECO:0000313" key="4">
    <source>
        <dbReference type="Proteomes" id="UP000545876"/>
    </source>
</evidence>
<dbReference type="PANTHER" id="PTHR21621">
    <property type="entry name" value="RIBOSOMAL PROTEIN S6 MODIFICATION PROTEIN"/>
    <property type="match status" value="1"/>
</dbReference>
<keyword evidence="1" id="KW-0547">Nucleotide-binding</keyword>
<dbReference type="EMBL" id="JAAZBX010000001">
    <property type="protein sequence ID" value="NLD25050.1"/>
    <property type="molecule type" value="Genomic_DNA"/>
</dbReference>
<dbReference type="Pfam" id="PF08443">
    <property type="entry name" value="RimK"/>
    <property type="match status" value="1"/>
</dbReference>
<evidence type="ECO:0000313" key="3">
    <source>
        <dbReference type="EMBL" id="NLD25050.1"/>
    </source>
</evidence>
<dbReference type="GO" id="GO:0046872">
    <property type="term" value="F:metal ion binding"/>
    <property type="evidence" value="ECO:0007669"/>
    <property type="project" value="InterPro"/>
</dbReference>
<dbReference type="Proteomes" id="UP000545876">
    <property type="component" value="Unassembled WGS sequence"/>
</dbReference>
<reference evidence="3 4" key="1">
    <citation type="journal article" date="2020" name="Biotechnol. Biofuels">
        <title>New insights from the biogas microbiome by comprehensive genome-resolved metagenomics of nearly 1600 species originating from multiple anaerobic digesters.</title>
        <authorList>
            <person name="Campanaro S."/>
            <person name="Treu L."/>
            <person name="Rodriguez-R L.M."/>
            <person name="Kovalovszki A."/>
            <person name="Ziels R.M."/>
            <person name="Maus I."/>
            <person name="Zhu X."/>
            <person name="Kougias P.G."/>
            <person name="Basile A."/>
            <person name="Luo G."/>
            <person name="Schluter A."/>
            <person name="Konstantinidis K.T."/>
            <person name="Angelidaki I."/>
        </authorList>
    </citation>
    <scope>NUCLEOTIDE SEQUENCE [LARGE SCALE GENOMIC DNA]</scope>
    <source>
        <strain evidence="3">AS06rmzACSIP_65</strain>
    </source>
</reference>
<sequence>MRYLIIDKRPRIGEKEIPTASKRIVEELKKKNIENDFIFNDQLEFVFQDGKMKIFADSNPISDYSHILFRGHSLENEKEYHYKRYIIDFIDEYNKENPSKKIFVQNAEAIKKFPYYNKIAIAQFCIKNNIPYFNSYFRTDGDYLTRRKVLNNFPLIIKEYTGANRIEIKEGKEVIKKNVFKINNEDELRERDYRNFFIQEFSDTGEDYRVFVKLGKVIGGWKRIANDSFMTVSKGIYEMYNQPNREMKEMAEKVATILNADFIAVDFMYINNKLAVQEFSFHPGFKAYETKIEGTPVNIAEAIITAFR</sequence>
<gene>
    <name evidence="3" type="ORF">GX656_00185</name>
</gene>
<dbReference type="AlphaFoldDB" id="A0A847D0U3"/>
<dbReference type="InterPro" id="IPR013651">
    <property type="entry name" value="ATP-grasp_RimK-type"/>
</dbReference>
<accession>A0A847D0U3</accession>
<comment type="caution">
    <text evidence="3">The sequence shown here is derived from an EMBL/GenBank/DDBJ whole genome shotgun (WGS) entry which is preliminary data.</text>
</comment>
<protein>
    <recommendedName>
        <fullName evidence="2">ATP-grasp domain-containing protein</fullName>
    </recommendedName>
</protein>
<dbReference type="SUPFAM" id="SSF56059">
    <property type="entry name" value="Glutathione synthetase ATP-binding domain-like"/>
    <property type="match status" value="1"/>
</dbReference>
<feature type="domain" description="ATP-grasp" evidence="2">
    <location>
        <begin position="122"/>
        <end position="308"/>
    </location>
</feature>
<dbReference type="GO" id="GO:0016879">
    <property type="term" value="F:ligase activity, forming carbon-nitrogen bonds"/>
    <property type="evidence" value="ECO:0007669"/>
    <property type="project" value="TreeGrafter"/>
</dbReference>
<proteinExistence type="predicted"/>
<evidence type="ECO:0000259" key="2">
    <source>
        <dbReference type="PROSITE" id="PS50975"/>
    </source>
</evidence>
<keyword evidence="1" id="KW-0067">ATP-binding</keyword>
<dbReference type="PROSITE" id="PS50975">
    <property type="entry name" value="ATP_GRASP"/>
    <property type="match status" value="1"/>
</dbReference>
<dbReference type="InterPro" id="IPR011761">
    <property type="entry name" value="ATP-grasp"/>
</dbReference>
<organism evidence="3 4">
    <name type="scientific">Candidatus Dojkabacteria bacterium</name>
    <dbReference type="NCBI Taxonomy" id="2099670"/>
    <lineage>
        <taxon>Bacteria</taxon>
        <taxon>Candidatus Dojkabacteria</taxon>
    </lineage>
</organism>
<dbReference type="Gene3D" id="3.30.470.20">
    <property type="entry name" value="ATP-grasp fold, B domain"/>
    <property type="match status" value="1"/>
</dbReference>
<name>A0A847D0U3_9BACT</name>
<evidence type="ECO:0000256" key="1">
    <source>
        <dbReference type="PROSITE-ProRule" id="PRU00409"/>
    </source>
</evidence>